<keyword evidence="4 6" id="KW-0472">Membrane</keyword>
<proteinExistence type="inferred from homology"/>
<gene>
    <name evidence="7" type="ORF">BLL40_10090</name>
</gene>
<dbReference type="PANTHER" id="PTHR30520">
    <property type="entry name" value="FORMATE TRANSPORTER-RELATED"/>
    <property type="match status" value="1"/>
</dbReference>
<keyword evidence="3 6" id="KW-1133">Transmembrane helix</keyword>
<organism evidence="7 8">
    <name type="scientific">Domibacillus mangrovi</name>
    <dbReference type="NCBI Taxonomy" id="1714354"/>
    <lineage>
        <taxon>Bacteria</taxon>
        <taxon>Bacillati</taxon>
        <taxon>Bacillota</taxon>
        <taxon>Bacilli</taxon>
        <taxon>Bacillales</taxon>
        <taxon>Bacillaceae</taxon>
        <taxon>Domibacillus</taxon>
    </lineage>
</organism>
<accession>A0A1Q5P249</accession>
<evidence type="ECO:0000256" key="1">
    <source>
        <dbReference type="ARBA" id="ARBA00004141"/>
    </source>
</evidence>
<feature type="transmembrane region" description="Helical" evidence="6">
    <location>
        <begin position="236"/>
        <end position="253"/>
    </location>
</feature>
<reference evidence="7 8" key="1">
    <citation type="submission" date="2016-12" db="EMBL/GenBank/DDBJ databases">
        <title>Domibacillus sp. SAOS 44 whole genome sequencing.</title>
        <authorList>
            <person name="Verma A."/>
            <person name="Krishnamurthi S."/>
        </authorList>
    </citation>
    <scope>NUCLEOTIDE SEQUENCE [LARGE SCALE GENOMIC DNA]</scope>
    <source>
        <strain evidence="7 8">SAOS 44</strain>
    </source>
</reference>
<dbReference type="PANTHER" id="PTHR30520:SF6">
    <property type="entry name" value="FORMATE_NITRATE FAMILY TRANSPORTER (EUROFUNG)"/>
    <property type="match status" value="1"/>
</dbReference>
<feature type="transmembrane region" description="Helical" evidence="6">
    <location>
        <begin position="148"/>
        <end position="171"/>
    </location>
</feature>
<dbReference type="InterPro" id="IPR023271">
    <property type="entry name" value="Aquaporin-like"/>
</dbReference>
<evidence type="ECO:0000313" key="8">
    <source>
        <dbReference type="Proteomes" id="UP000186524"/>
    </source>
</evidence>
<dbReference type="EMBL" id="MRWQ01000008">
    <property type="protein sequence ID" value="OKL36251.1"/>
    <property type="molecule type" value="Genomic_DNA"/>
</dbReference>
<evidence type="ECO:0000313" key="7">
    <source>
        <dbReference type="EMBL" id="OKL36251.1"/>
    </source>
</evidence>
<feature type="transmembrane region" description="Helical" evidence="6">
    <location>
        <begin position="105"/>
        <end position="127"/>
    </location>
</feature>
<feature type="transmembrane region" description="Helical" evidence="6">
    <location>
        <begin position="61"/>
        <end position="85"/>
    </location>
</feature>
<dbReference type="OrthoDB" id="9786493at2"/>
<feature type="transmembrane region" description="Helical" evidence="6">
    <location>
        <begin position="28"/>
        <end position="49"/>
    </location>
</feature>
<dbReference type="GO" id="GO:0005886">
    <property type="term" value="C:plasma membrane"/>
    <property type="evidence" value="ECO:0007669"/>
    <property type="project" value="TreeGrafter"/>
</dbReference>
<keyword evidence="2 6" id="KW-0812">Transmembrane</keyword>
<name>A0A1Q5P249_9BACI</name>
<dbReference type="GO" id="GO:0015499">
    <property type="term" value="F:formate transmembrane transporter activity"/>
    <property type="evidence" value="ECO:0007669"/>
    <property type="project" value="TreeGrafter"/>
</dbReference>
<dbReference type="AlphaFoldDB" id="A0A1Q5P249"/>
<comment type="caution">
    <text evidence="7">The sequence shown here is derived from an EMBL/GenBank/DDBJ whole genome shotgun (WGS) entry which is preliminary data.</text>
</comment>
<feature type="transmembrane region" description="Helical" evidence="6">
    <location>
        <begin position="183"/>
        <end position="202"/>
    </location>
</feature>
<comment type="subcellular location">
    <subcellularLocation>
        <location evidence="1">Membrane</location>
        <topology evidence="1">Multi-pass membrane protein</topology>
    </subcellularLocation>
</comment>
<dbReference type="Proteomes" id="UP000186524">
    <property type="component" value="Unassembled WGS sequence"/>
</dbReference>
<evidence type="ECO:0000256" key="2">
    <source>
        <dbReference type="ARBA" id="ARBA00022692"/>
    </source>
</evidence>
<sequence length="272" mass="29367">MGYVKPEQVIESMVQAGAMKAALSIKDVLIRSALAGAFISYAVTLAMTASIQTGMGIVGALVFPVGFVMVVLLGMELVTGNFALIPLAVYEKKATMGQMWSNWGWVFLGHVIGCFLYVVLYFISFRFAADQSVIEQIVKTAEMKTTGYAALGGAGLASVFVKAILCNWMVALAVVMGMTAESVIGKIAAMWLPIFIFFAQGFEHSVVNLFVIPAGMMFGADVSIADWWFWNQMPVTFGNIVGGALFTGVAMYMTHKKKRNVSSVSIEKNGTE</sequence>
<dbReference type="Gene3D" id="1.20.1080.10">
    <property type="entry name" value="Glycerol uptake facilitator protein"/>
    <property type="match status" value="1"/>
</dbReference>
<evidence type="ECO:0000256" key="5">
    <source>
        <dbReference type="ARBA" id="ARBA00049660"/>
    </source>
</evidence>
<keyword evidence="8" id="KW-1185">Reference proteome</keyword>
<dbReference type="Pfam" id="PF01226">
    <property type="entry name" value="Form_Nir_trans"/>
    <property type="match status" value="1"/>
</dbReference>
<evidence type="ECO:0000256" key="4">
    <source>
        <dbReference type="ARBA" id="ARBA00023136"/>
    </source>
</evidence>
<comment type="similarity">
    <text evidence="5">Belongs to the FNT transporter (TC 1.A.16) family.</text>
</comment>
<evidence type="ECO:0000256" key="3">
    <source>
        <dbReference type="ARBA" id="ARBA00022989"/>
    </source>
</evidence>
<dbReference type="STRING" id="1714354.BLL40_10090"/>
<evidence type="ECO:0000256" key="6">
    <source>
        <dbReference type="SAM" id="Phobius"/>
    </source>
</evidence>
<protein>
    <submittedName>
        <fullName evidence="7">Formate transporter</fullName>
    </submittedName>
</protein>
<dbReference type="InterPro" id="IPR000292">
    <property type="entry name" value="For/NO2_transpt"/>
</dbReference>
<dbReference type="RefSeq" id="WP_073711788.1">
    <property type="nucleotide sequence ID" value="NZ_MRWQ01000008.1"/>
</dbReference>